<organism evidence="1 2">
    <name type="scientific">Pseudomonas putida TRO1</name>
    <dbReference type="NCBI Taxonomy" id="1227924"/>
    <lineage>
        <taxon>Bacteria</taxon>
        <taxon>Pseudomonadati</taxon>
        <taxon>Pseudomonadota</taxon>
        <taxon>Gammaproteobacteria</taxon>
        <taxon>Pseudomonadales</taxon>
        <taxon>Pseudomonadaceae</taxon>
        <taxon>Pseudomonas</taxon>
    </lineage>
</organism>
<accession>A0AAD2ZWJ8</accession>
<reference evidence="1 2" key="1">
    <citation type="submission" date="2013-02" db="EMBL/GenBank/DDBJ databases">
        <title>Insights into the proteome of triclosan-resistant Pseudomonas putida TRO1, isolated from activated sludge.</title>
        <authorList>
            <person name="Lolas I.B."/>
            <person name="Almeida B."/>
            <person name="Starnawski P.M."/>
            <person name="Soenderkaer M."/>
            <person name="Nielsen K.L."/>
            <person name="Nielsen J.L."/>
        </authorList>
    </citation>
    <scope>NUCLEOTIDE SEQUENCE [LARGE SCALE GENOMIC DNA]</scope>
    <source>
        <strain evidence="1 2">TRO1</strain>
    </source>
</reference>
<protein>
    <submittedName>
        <fullName evidence="1">Uncharacterized protein</fullName>
    </submittedName>
</protein>
<dbReference type="EMBL" id="APBQ01000095">
    <property type="protein sequence ID" value="ENY76983.1"/>
    <property type="molecule type" value="Genomic_DNA"/>
</dbReference>
<dbReference type="AlphaFoldDB" id="A0AAD2ZWJ8"/>
<sequence>MHDGLVEDAGSARAQDVSDALCLATLFWSREYQRTARSQVINFSFELLKRAFSEDDAGRKTGVGEIRDSHGF</sequence>
<proteinExistence type="predicted"/>
<dbReference type="Proteomes" id="UP000013237">
    <property type="component" value="Unassembled WGS sequence"/>
</dbReference>
<evidence type="ECO:0000313" key="2">
    <source>
        <dbReference type="Proteomes" id="UP000013237"/>
    </source>
</evidence>
<gene>
    <name evidence="1" type="ORF">C206_14467</name>
</gene>
<comment type="caution">
    <text evidence="1">The sequence shown here is derived from an EMBL/GenBank/DDBJ whole genome shotgun (WGS) entry which is preliminary data.</text>
</comment>
<evidence type="ECO:0000313" key="1">
    <source>
        <dbReference type="EMBL" id="ENY76983.1"/>
    </source>
</evidence>
<name>A0AAD2ZWJ8_PSEPU</name>